<feature type="domain" description="DUF4350" evidence="3">
    <location>
        <begin position="47"/>
        <end position="248"/>
    </location>
</feature>
<dbReference type="InterPro" id="IPR025646">
    <property type="entry name" value="DUF4350"/>
</dbReference>
<accession>A0A840BSA1</accession>
<dbReference type="Pfam" id="PF14258">
    <property type="entry name" value="DUF4350"/>
    <property type="match status" value="1"/>
</dbReference>
<name>A0A840BSA1_9RHOO</name>
<evidence type="ECO:0000259" key="3">
    <source>
        <dbReference type="Pfam" id="PF14258"/>
    </source>
</evidence>
<keyword evidence="5" id="KW-1185">Reference proteome</keyword>
<dbReference type="Proteomes" id="UP000561045">
    <property type="component" value="Unassembled WGS sequence"/>
</dbReference>
<protein>
    <recommendedName>
        <fullName evidence="3">DUF4350 domain-containing protein</fullName>
    </recommendedName>
</protein>
<feature type="region of interest" description="Disordered" evidence="1">
    <location>
        <begin position="168"/>
        <end position="202"/>
    </location>
</feature>
<proteinExistence type="predicted"/>
<evidence type="ECO:0000313" key="5">
    <source>
        <dbReference type="Proteomes" id="UP000561045"/>
    </source>
</evidence>
<keyword evidence="2" id="KW-0472">Membrane</keyword>
<evidence type="ECO:0000313" key="4">
    <source>
        <dbReference type="EMBL" id="MBB4014299.1"/>
    </source>
</evidence>
<keyword evidence="2" id="KW-0812">Transmembrane</keyword>
<dbReference type="AlphaFoldDB" id="A0A840BSA1"/>
<reference evidence="4 5" key="1">
    <citation type="submission" date="2020-08" db="EMBL/GenBank/DDBJ databases">
        <title>Genomic Encyclopedia of Type Strains, Phase IV (KMG-IV): sequencing the most valuable type-strain genomes for metagenomic binning, comparative biology and taxonomic classification.</title>
        <authorList>
            <person name="Goeker M."/>
        </authorList>
    </citation>
    <scope>NUCLEOTIDE SEQUENCE [LARGE SCALE GENOMIC DNA]</scope>
    <source>
        <strain evidence="4 5">DSM 106739</strain>
    </source>
</reference>
<comment type="caution">
    <text evidence="4">The sequence shown here is derived from an EMBL/GenBank/DDBJ whole genome shotgun (WGS) entry which is preliminary data.</text>
</comment>
<dbReference type="EMBL" id="JACIET010000002">
    <property type="protein sequence ID" value="MBB4014299.1"/>
    <property type="molecule type" value="Genomic_DNA"/>
</dbReference>
<evidence type="ECO:0000256" key="2">
    <source>
        <dbReference type="SAM" id="Phobius"/>
    </source>
</evidence>
<organism evidence="4 5">
    <name type="scientific">Niveibacterium umoris</name>
    <dbReference type="NCBI Taxonomy" id="1193620"/>
    <lineage>
        <taxon>Bacteria</taxon>
        <taxon>Pseudomonadati</taxon>
        <taxon>Pseudomonadota</taxon>
        <taxon>Betaproteobacteria</taxon>
        <taxon>Rhodocyclales</taxon>
        <taxon>Rhodocyclaceae</taxon>
        <taxon>Niveibacterium</taxon>
    </lineage>
</organism>
<evidence type="ECO:0000256" key="1">
    <source>
        <dbReference type="SAM" id="MobiDB-lite"/>
    </source>
</evidence>
<dbReference type="RefSeq" id="WP_183636183.1">
    <property type="nucleotide sequence ID" value="NZ_BAABLE010000005.1"/>
</dbReference>
<gene>
    <name evidence="4" type="ORF">GGR36_003645</name>
</gene>
<feature type="transmembrane region" description="Helical" evidence="2">
    <location>
        <begin position="270"/>
        <end position="291"/>
    </location>
</feature>
<sequence>MSRDRHLMILLVVGLLLIGSAWLLPRLEWVEEDVPGRLSGEALRDSALAARRMVAALGYRTRTINDATQLAALPTQATLWVNQTLPDAAAGRASEQIAAWVRAGGHAVIAVPAPWQPKRLSEALGVRTLGQHTAKNGVVMALDGRTLQIGIRQCDVFTAPHPVIWSGSVRGYRPRADEDAQDNGESASDGQSHKPAGKQSNPHADTLATAVARYRVGAGLLTVLCDDRPMLNGAIGKDDNARFAATVLLDPSRDEVIFATQSEYPSLPRWLWQHASAALLTLAVLVALILWRAGTRFGAERPSPEASRPGLQLHLRGMAAFLLRQRQFGALLGGPRDELRRLLARLPGDADARLAEAAQRSGVPLATLRDALDSEARDTHDYQRKASVLARLADRLRTSRRSTARRKSR</sequence>
<keyword evidence="2" id="KW-1133">Transmembrane helix</keyword>